<dbReference type="FunFam" id="1.10.510.10:FF:000482">
    <property type="entry name" value="MAP kinase kinase kinase"/>
    <property type="match status" value="1"/>
</dbReference>
<dbReference type="GO" id="GO:0004707">
    <property type="term" value="F:MAP kinase activity"/>
    <property type="evidence" value="ECO:0007669"/>
    <property type="project" value="UniProtKB-EC"/>
</dbReference>
<dbReference type="Gene3D" id="3.30.200.20">
    <property type="entry name" value="Phosphorylase Kinase, domain 1"/>
    <property type="match status" value="1"/>
</dbReference>
<dbReference type="InterPro" id="IPR011009">
    <property type="entry name" value="Kinase-like_dom_sf"/>
</dbReference>
<dbReference type="InterPro" id="IPR017240">
    <property type="entry name" value="MAPKKK_Ssk2/Ssk22"/>
</dbReference>
<feature type="region of interest" description="Disordered" evidence="13">
    <location>
        <begin position="1"/>
        <end position="153"/>
    </location>
</feature>
<dbReference type="PANTHER" id="PTHR48016:SF32">
    <property type="entry name" value="MITOGEN-ACTIVATED PROTEIN KINASE KINASE KINASE 4"/>
    <property type="match status" value="1"/>
</dbReference>
<dbReference type="Proteomes" id="UP000007963">
    <property type="component" value="Unassembled WGS sequence"/>
</dbReference>
<dbReference type="RefSeq" id="XP_001210377.1">
    <property type="nucleotide sequence ID" value="XM_001210377.1"/>
</dbReference>
<keyword evidence="4 11" id="KW-0547">Nucleotide-binding</keyword>
<evidence type="ECO:0000256" key="13">
    <source>
        <dbReference type="SAM" id="MobiDB-lite"/>
    </source>
</evidence>
<dbReference type="PANTHER" id="PTHR48016">
    <property type="entry name" value="MAP KINASE KINASE KINASE SSK2-RELATED-RELATED"/>
    <property type="match status" value="1"/>
</dbReference>
<comment type="similarity">
    <text evidence="1 11">Belongs to the protein kinase superfamily. STE Ser/Thr protein kinase family. MAP kinase kinase kinase subfamily.</text>
</comment>
<organism evidence="15 16">
    <name type="scientific">Aspergillus terreus (strain NIH 2624 / FGSC A1156)</name>
    <dbReference type="NCBI Taxonomy" id="341663"/>
    <lineage>
        <taxon>Eukaryota</taxon>
        <taxon>Fungi</taxon>
        <taxon>Dikarya</taxon>
        <taxon>Ascomycota</taxon>
        <taxon>Pezizomycotina</taxon>
        <taxon>Eurotiomycetes</taxon>
        <taxon>Eurotiomycetidae</taxon>
        <taxon>Eurotiales</taxon>
        <taxon>Aspergillaceae</taxon>
        <taxon>Aspergillus</taxon>
        <taxon>Aspergillus subgen. Circumdati</taxon>
    </lineage>
</organism>
<dbReference type="eggNOG" id="KOG4645">
    <property type="taxonomic scope" value="Eukaryota"/>
</dbReference>
<protein>
    <recommendedName>
        <fullName evidence="11">MAP kinase kinase kinase</fullName>
        <ecNumber evidence="11">2.7.11.-</ecNumber>
    </recommendedName>
</protein>
<dbReference type="VEuPathDB" id="FungiDB:ATEG_00291"/>
<dbReference type="Pfam" id="PF00069">
    <property type="entry name" value="Pkinase"/>
    <property type="match status" value="1"/>
</dbReference>
<dbReference type="GO" id="GO:0106310">
    <property type="term" value="F:protein serine kinase activity"/>
    <property type="evidence" value="ECO:0007669"/>
    <property type="project" value="RHEA"/>
</dbReference>
<dbReference type="GO" id="GO:0038066">
    <property type="term" value="P:p38MAPK cascade"/>
    <property type="evidence" value="ECO:0007669"/>
    <property type="project" value="UniProtKB-UniRule"/>
</dbReference>
<dbReference type="InterPro" id="IPR000719">
    <property type="entry name" value="Prot_kinase_dom"/>
</dbReference>
<dbReference type="GO" id="GO:0005737">
    <property type="term" value="C:cytoplasm"/>
    <property type="evidence" value="ECO:0007669"/>
    <property type="project" value="InterPro"/>
</dbReference>
<evidence type="ECO:0000313" key="15">
    <source>
        <dbReference type="EMBL" id="EAU38937.1"/>
    </source>
</evidence>
<evidence type="ECO:0000256" key="5">
    <source>
        <dbReference type="ARBA" id="ARBA00022777"/>
    </source>
</evidence>
<dbReference type="GO" id="GO:0004709">
    <property type="term" value="F:MAP kinase kinase kinase activity"/>
    <property type="evidence" value="ECO:0007669"/>
    <property type="project" value="UniProtKB-UniRule"/>
</dbReference>
<evidence type="ECO:0000313" key="16">
    <source>
        <dbReference type="Proteomes" id="UP000007963"/>
    </source>
</evidence>
<feature type="compositionally biased region" description="Low complexity" evidence="13">
    <location>
        <begin position="1339"/>
        <end position="1360"/>
    </location>
</feature>
<keyword evidence="6 11" id="KW-0067">ATP-binding</keyword>
<dbReference type="PROSITE" id="PS00107">
    <property type="entry name" value="PROTEIN_KINASE_ATP"/>
    <property type="match status" value="1"/>
</dbReference>
<dbReference type="InterPro" id="IPR050538">
    <property type="entry name" value="MAP_kinase_kinase_kinase"/>
</dbReference>
<comment type="catalytic activity">
    <reaction evidence="8">
        <text>L-seryl-[protein] + ATP = O-phospho-L-seryl-[protein] + ADP + H(+)</text>
        <dbReference type="Rhea" id="RHEA:17989"/>
        <dbReference type="Rhea" id="RHEA-COMP:9863"/>
        <dbReference type="Rhea" id="RHEA-COMP:11604"/>
        <dbReference type="ChEBI" id="CHEBI:15378"/>
        <dbReference type="ChEBI" id="CHEBI:29999"/>
        <dbReference type="ChEBI" id="CHEBI:30616"/>
        <dbReference type="ChEBI" id="CHEBI:83421"/>
        <dbReference type="ChEBI" id="CHEBI:456216"/>
        <dbReference type="EC" id="2.7.11.24"/>
    </reaction>
    <physiologicalReaction direction="left-to-right" evidence="8">
        <dbReference type="Rhea" id="RHEA:17990"/>
    </physiologicalReaction>
</comment>
<feature type="compositionally biased region" description="Polar residues" evidence="13">
    <location>
        <begin position="39"/>
        <end position="52"/>
    </location>
</feature>
<evidence type="ECO:0000256" key="8">
    <source>
        <dbReference type="ARBA" id="ARBA00048130"/>
    </source>
</evidence>
<evidence type="ECO:0000256" key="2">
    <source>
        <dbReference type="ARBA" id="ARBA00022527"/>
    </source>
</evidence>
<evidence type="ECO:0000256" key="4">
    <source>
        <dbReference type="ARBA" id="ARBA00022741"/>
    </source>
</evidence>
<gene>
    <name evidence="15" type="ORF">ATEG_00291</name>
</gene>
<dbReference type="STRING" id="341663.Q0D193"/>
<comment type="function">
    <text evidence="9">Kinase involved in a signal transduction pathway that is activated by changes in the osmolarity of the extracellular environment. Activates the PBS2 MAP kinase kinase by phosphorylation.</text>
</comment>
<dbReference type="Gene3D" id="1.10.510.10">
    <property type="entry name" value="Transferase(Phosphotransferase) domain 1"/>
    <property type="match status" value="1"/>
</dbReference>
<dbReference type="PIRSF" id="PIRSF037579">
    <property type="entry name" value="MAPKKK_SSK22"/>
    <property type="match status" value="1"/>
</dbReference>
<dbReference type="EC" id="2.7.11.-" evidence="11"/>
<feature type="region of interest" description="Disordered" evidence="13">
    <location>
        <begin position="1337"/>
        <end position="1360"/>
    </location>
</feature>
<feature type="binding site" evidence="12">
    <location>
        <position position="1063"/>
    </location>
    <ligand>
        <name>ATP</name>
        <dbReference type="ChEBI" id="CHEBI:30616"/>
    </ligand>
</feature>
<comment type="catalytic activity">
    <reaction evidence="7">
        <text>L-threonyl-[protein] + ATP = O-phospho-L-threonyl-[protein] + ADP + H(+)</text>
        <dbReference type="Rhea" id="RHEA:46608"/>
        <dbReference type="Rhea" id="RHEA-COMP:11060"/>
        <dbReference type="Rhea" id="RHEA-COMP:11605"/>
        <dbReference type="ChEBI" id="CHEBI:15378"/>
        <dbReference type="ChEBI" id="CHEBI:30013"/>
        <dbReference type="ChEBI" id="CHEBI:30616"/>
        <dbReference type="ChEBI" id="CHEBI:61977"/>
        <dbReference type="ChEBI" id="CHEBI:456216"/>
        <dbReference type="EC" id="2.7.11.24"/>
    </reaction>
    <physiologicalReaction direction="left-to-right" evidence="7">
        <dbReference type="Rhea" id="RHEA:46609"/>
    </physiologicalReaction>
</comment>
<dbReference type="OrthoDB" id="1043025at2759"/>
<dbReference type="GO" id="GO:0005524">
    <property type="term" value="F:ATP binding"/>
    <property type="evidence" value="ECO:0007669"/>
    <property type="project" value="UniProtKB-UniRule"/>
</dbReference>
<keyword evidence="3 11" id="KW-0808">Transferase</keyword>
<dbReference type="SMART" id="SM00220">
    <property type="entry name" value="S_TKc"/>
    <property type="match status" value="1"/>
</dbReference>
<dbReference type="HOGENOM" id="CLU_001999_2_0_1"/>
<evidence type="ECO:0000256" key="10">
    <source>
        <dbReference type="ARBA" id="ARBA00065095"/>
    </source>
</evidence>
<reference evidence="16" key="1">
    <citation type="submission" date="2005-09" db="EMBL/GenBank/DDBJ databases">
        <title>Annotation of the Aspergillus terreus NIH2624 genome.</title>
        <authorList>
            <person name="Birren B.W."/>
            <person name="Lander E.S."/>
            <person name="Galagan J.E."/>
            <person name="Nusbaum C."/>
            <person name="Devon K."/>
            <person name="Henn M."/>
            <person name="Ma L.-J."/>
            <person name="Jaffe D.B."/>
            <person name="Butler J."/>
            <person name="Alvarez P."/>
            <person name="Gnerre S."/>
            <person name="Grabherr M."/>
            <person name="Kleber M."/>
            <person name="Mauceli E.W."/>
            <person name="Brockman W."/>
            <person name="Rounsley S."/>
            <person name="Young S.K."/>
            <person name="LaButti K."/>
            <person name="Pushparaj V."/>
            <person name="DeCaprio D."/>
            <person name="Crawford M."/>
            <person name="Koehrsen M."/>
            <person name="Engels R."/>
            <person name="Montgomery P."/>
            <person name="Pearson M."/>
            <person name="Howarth C."/>
            <person name="Larson L."/>
            <person name="Luoma S."/>
            <person name="White J."/>
            <person name="Alvarado L."/>
            <person name="Kodira C.D."/>
            <person name="Zeng Q."/>
            <person name="Oleary S."/>
            <person name="Yandava C."/>
            <person name="Denning D.W."/>
            <person name="Nierman W.C."/>
            <person name="Milne T."/>
            <person name="Madden K."/>
        </authorList>
    </citation>
    <scope>NUCLEOTIDE SEQUENCE [LARGE SCALE GENOMIC DNA]</scope>
    <source>
        <strain evidence="16">NIH 2624 / FGSC A1156</strain>
    </source>
</reference>
<sequence length="1360" mass="153419">MESLQDRGFQIMDHSDMNNHDSDGSGSSDELMQQPYARASSTFTESFDSSVHTPASTIASSPPPSHVATWSSTTSRPRGASVGTPVVMDKLPSADGATPEIRPQRPSGPARTPSNTYAPQRRPPQYISFQNDRQRSSSSKRNSRRDPNAQYQAQEKAYVQRIRADPQAWYSHFDEAQNMSIAVGDSDLEEPSPSSEVPFEDDAYDPDIQLFLTDDNQPTIEELKNPKNQERLEWHSMLASVLKGDVVKQEKQRLLGSAESKRSAAQNSAIWLGVRAKQCGRSIALQKKLIEEARAGLDPIIEEIIKFEIKGETEIGKPPIKQVEDIVEQIERCEGLYSTSKELETAHPRVASEEYRSSWEAVFAWHNTTILINTELAILQKWVGNQELDFSKARNKPENVDLSDDSSFLDRIMKEDGLKTLQGKHNMLHGIGEVIQKAKSTLIENANSFAKRHLPPYIEELLTLINFPSRLIQEIIRVRLSYAKNMRDPAQQSPILVDQMISQFQILMRVAVEIKQRYLDIARPEPGWDLPPCIDENFDSVVLDALKYYFRLLNWKLNANKNTFKEAEILEQDWEFSNHIGRQLEGGDIEVAEQFSALTAKSLQRLMIHFERELGTRPNEDPLDMDKRYKSVLDSTRIRQRKLYRFSRFLRQLFENATEYNISADIAHEFFEALLISDHFLIKSNGSVGQKGVYLFAHHALWNRPADIQAILGTSFREEDVSKDSPHVPYILAVRPEKPLSWAGKEMQVGVLEQPTDLRLGKLRLVVEGTTQRLSNARQELAQLTGIQLDMAIEQRANLGRVNMELNKIKKTSFKLSMTIMDSVAIIRNQLKVKGVENHDLIQACYAFATEFGKRSSNVDPNRRAMNSARLVELSLDWVSFVCDDCDAADRKTFKWAVAALEFAMAITSSRHLLSMDDAQFGCLRQKVAGCMALLISHFDIMGARSSRAAQAEKQRLEERGGLRMFGAGRILTDEEAEKAVRDQRMTHLQEIEASRVEEDAKRQALGKVLEGSNEADRSLTVLSSSATNVTLRWQQGQFIGGGTFGSVYAAINLDSNYLMAVKEIRLQDPQLIPKIAQQIRDEMGVLEVLDHPNIVSYHGIEVHRDKVYIFMEYCSGGSLASLLEHGRVEDETVIMVYALQLLEGLAYLHQAGIIHRDIKPENILLDHNGIIKYVDFGAAKIIARQGKTVLPMDAFTSSGHKEALVPKDAQLNHQRGKNQKTMTGTPMYMSPEVIRGDSNKLVHRQGSVDIWSLGCVILEMATGRRPWSALDNEWAIMYNIAQGHQPQLPTRDQLSDLGIDFLRRCFECDPLKRPTAAELLQHDWIVSIRQQVVLEPATPSSEHSGSTSSTASRQNSSYA</sequence>
<evidence type="ECO:0000256" key="1">
    <source>
        <dbReference type="ARBA" id="ARBA00006529"/>
    </source>
</evidence>
<proteinExistence type="inferred from homology"/>
<dbReference type="InterPro" id="IPR008271">
    <property type="entry name" value="Ser/Thr_kinase_AS"/>
</dbReference>
<dbReference type="CDD" id="cd06626">
    <property type="entry name" value="STKc_MEKK4"/>
    <property type="match status" value="1"/>
</dbReference>
<evidence type="ECO:0000256" key="11">
    <source>
        <dbReference type="PIRNR" id="PIRNR037579"/>
    </source>
</evidence>
<keyword evidence="2 11" id="KW-0723">Serine/threonine-protein kinase</keyword>
<evidence type="ECO:0000256" key="6">
    <source>
        <dbReference type="ARBA" id="ARBA00022840"/>
    </source>
</evidence>
<evidence type="ECO:0000256" key="3">
    <source>
        <dbReference type="ARBA" id="ARBA00022679"/>
    </source>
</evidence>
<evidence type="ECO:0000256" key="12">
    <source>
        <dbReference type="PROSITE-ProRule" id="PRU10141"/>
    </source>
</evidence>
<evidence type="ECO:0000256" key="7">
    <source>
        <dbReference type="ARBA" id="ARBA00047919"/>
    </source>
</evidence>
<evidence type="ECO:0000259" key="14">
    <source>
        <dbReference type="PROSITE" id="PS50011"/>
    </source>
</evidence>
<dbReference type="PROSITE" id="PS00108">
    <property type="entry name" value="PROTEIN_KINASE_ST"/>
    <property type="match status" value="1"/>
</dbReference>
<accession>Q0D193</accession>
<evidence type="ECO:0000256" key="9">
    <source>
        <dbReference type="ARBA" id="ARBA00056158"/>
    </source>
</evidence>
<dbReference type="InterPro" id="IPR017441">
    <property type="entry name" value="Protein_kinase_ATP_BS"/>
</dbReference>
<dbReference type="SUPFAM" id="SSF56112">
    <property type="entry name" value="Protein kinase-like (PK-like)"/>
    <property type="match status" value="1"/>
</dbReference>
<name>Q0D193_ASPTN</name>
<dbReference type="PROSITE" id="PS50011">
    <property type="entry name" value="PROTEIN_KINASE_DOM"/>
    <property type="match status" value="1"/>
</dbReference>
<keyword evidence="5 11" id="KW-0418">Kinase</keyword>
<dbReference type="EMBL" id="CH476594">
    <property type="protein sequence ID" value="EAU38937.1"/>
    <property type="molecule type" value="Genomic_DNA"/>
</dbReference>
<dbReference type="OMA" id="PPCVDEN"/>
<comment type="subunit">
    <text evidence="10">Interacts with by SSK1.</text>
</comment>
<dbReference type="GeneID" id="4355042"/>
<feature type="compositionally biased region" description="Basic and acidic residues" evidence="13">
    <location>
        <begin position="13"/>
        <end position="23"/>
    </location>
</feature>
<feature type="domain" description="Protein kinase" evidence="14">
    <location>
        <begin position="1034"/>
        <end position="1326"/>
    </location>
</feature>
<dbReference type="GO" id="GO:0051403">
    <property type="term" value="P:stress-activated MAPK cascade"/>
    <property type="evidence" value="ECO:0007669"/>
    <property type="project" value="InterPro"/>
</dbReference>